<protein>
    <submittedName>
        <fullName evidence="5">Glycoside hydrolase</fullName>
    </submittedName>
</protein>
<feature type="domain" description="Glycosyl transferase family 4" evidence="4">
    <location>
        <begin position="26"/>
        <end position="187"/>
    </location>
</feature>
<keyword evidence="6" id="KW-1185">Reference proteome</keyword>
<dbReference type="GO" id="GO:0016757">
    <property type="term" value="F:glycosyltransferase activity"/>
    <property type="evidence" value="ECO:0007669"/>
    <property type="project" value="UniProtKB-KW"/>
</dbReference>
<dbReference type="GO" id="GO:0016787">
    <property type="term" value="F:hydrolase activity"/>
    <property type="evidence" value="ECO:0007669"/>
    <property type="project" value="UniProtKB-KW"/>
</dbReference>
<dbReference type="EMBL" id="JXBL01000001">
    <property type="protein sequence ID" value="KIE42933.1"/>
    <property type="molecule type" value="Genomic_DNA"/>
</dbReference>
<comment type="similarity">
    <text evidence="1">Belongs to the glycosyltransferase group 1 family. Glycosyltransferase 4 subfamily.</text>
</comment>
<keyword evidence="2" id="KW-0328">Glycosyltransferase</keyword>
<sequence>MNVVFVHPSYPNQFTGIANALSRKRGWECAFLVDRAFTGQIRRDKPPVAYYGYGEEASPLSGTYYTRCIEEGARRGKAIVEALAHIHASTGIDAVVGHASFGATLFVREILAIPVVSYVELPGYHPAFCRDEFPGRYPQSLMDVALRSLIHSSVIHSDLCVVPSAYARDLFPPELRSKVRVRMEGFALPPPAGDREALRRELGITGDGPVIGFAGRTLEAVRGFDVFVRAAGRIRAVRPDAHFLVVGDEASIYGNEASYLGDSSFKRHALRQEGMADEEFIFRPFVPYDQFVRYLQAMDVILFPLFEGAANWGLFEAMAAGVPVIASRRCFIPEVIEDGCDGILLDAADADGFAAASLALLEDSTRAEAMRRAGRQKIARSFSMERAASGYAAIIREAVRRHGSGARNPCRGRQRVIWPAA</sequence>
<evidence type="ECO:0000313" key="6">
    <source>
        <dbReference type="Proteomes" id="UP000031433"/>
    </source>
</evidence>
<name>A0A0C1TU26_9BACT</name>
<reference evidence="5 6" key="1">
    <citation type="submission" date="2015-01" db="EMBL/GenBank/DDBJ databases">
        <title>Genome sequence of the anaerobic bacterium Geobacter soli GSS01, a dissimilatory Fe(III) reducer from soil.</title>
        <authorList>
            <person name="Yang G."/>
            <person name="Zhou S."/>
        </authorList>
    </citation>
    <scope>NUCLEOTIDE SEQUENCE [LARGE SCALE GENOMIC DNA]</scope>
    <source>
        <strain evidence="5 6">GSS01</strain>
    </source>
</reference>
<evidence type="ECO:0000259" key="4">
    <source>
        <dbReference type="Pfam" id="PF12000"/>
    </source>
</evidence>
<dbReference type="RefSeq" id="WP_039645948.1">
    <property type="nucleotide sequence ID" value="NZ_JXBL01000001.1"/>
</dbReference>
<comment type="caution">
    <text evidence="5">The sequence shown here is derived from an EMBL/GenBank/DDBJ whole genome shotgun (WGS) entry which is preliminary data.</text>
</comment>
<dbReference type="Proteomes" id="UP000031433">
    <property type="component" value="Unassembled WGS sequence"/>
</dbReference>
<keyword evidence="5" id="KW-0378">Hydrolase</keyword>
<dbReference type="Pfam" id="PF12000">
    <property type="entry name" value="Glyco_trans_4_3"/>
    <property type="match status" value="1"/>
</dbReference>
<dbReference type="PANTHER" id="PTHR12526:SF640">
    <property type="entry name" value="COLANIC ACID BIOSYNTHESIS GLYCOSYLTRANSFERASE WCAL-RELATED"/>
    <property type="match status" value="1"/>
</dbReference>
<dbReference type="SUPFAM" id="SSF53756">
    <property type="entry name" value="UDP-Glycosyltransferase/glycogen phosphorylase"/>
    <property type="match status" value="1"/>
</dbReference>
<dbReference type="Pfam" id="PF13692">
    <property type="entry name" value="Glyco_trans_1_4"/>
    <property type="match status" value="1"/>
</dbReference>
<keyword evidence="3" id="KW-0808">Transferase</keyword>
<gene>
    <name evidence="5" type="ORF">SE37_09960</name>
</gene>
<dbReference type="Gene3D" id="3.40.50.2000">
    <property type="entry name" value="Glycogen Phosphorylase B"/>
    <property type="match status" value="2"/>
</dbReference>
<evidence type="ECO:0000256" key="2">
    <source>
        <dbReference type="ARBA" id="ARBA00022676"/>
    </source>
</evidence>
<dbReference type="InterPro" id="IPR022623">
    <property type="entry name" value="Glyco_trans_4"/>
</dbReference>
<dbReference type="AlphaFoldDB" id="A0A0C1TU26"/>
<organism evidence="5 6">
    <name type="scientific">Geobacter soli</name>
    <dbReference type="NCBI Taxonomy" id="1510391"/>
    <lineage>
        <taxon>Bacteria</taxon>
        <taxon>Pseudomonadati</taxon>
        <taxon>Thermodesulfobacteriota</taxon>
        <taxon>Desulfuromonadia</taxon>
        <taxon>Geobacterales</taxon>
        <taxon>Geobacteraceae</taxon>
        <taxon>Geobacter</taxon>
    </lineage>
</organism>
<evidence type="ECO:0000313" key="5">
    <source>
        <dbReference type="EMBL" id="KIE42933.1"/>
    </source>
</evidence>
<evidence type="ECO:0000256" key="1">
    <source>
        <dbReference type="ARBA" id="ARBA00009481"/>
    </source>
</evidence>
<accession>A0A0C1TU26</accession>
<dbReference type="PANTHER" id="PTHR12526">
    <property type="entry name" value="GLYCOSYLTRANSFERASE"/>
    <property type="match status" value="1"/>
</dbReference>
<evidence type="ECO:0000256" key="3">
    <source>
        <dbReference type="ARBA" id="ARBA00022679"/>
    </source>
</evidence>
<proteinExistence type="inferred from homology"/>